<keyword evidence="1" id="KW-1133">Transmembrane helix</keyword>
<organism evidence="2 3">
    <name type="scientific">Deinococcus rubellus</name>
    <dbReference type="NCBI Taxonomy" id="1889240"/>
    <lineage>
        <taxon>Bacteria</taxon>
        <taxon>Thermotogati</taxon>
        <taxon>Deinococcota</taxon>
        <taxon>Deinococci</taxon>
        <taxon>Deinococcales</taxon>
        <taxon>Deinococcaceae</taxon>
        <taxon>Deinococcus</taxon>
    </lineage>
</organism>
<keyword evidence="1" id="KW-0472">Membrane</keyword>
<gene>
    <name evidence="2" type="ORF">N0D28_08785</name>
</gene>
<dbReference type="RefSeq" id="WP_260559159.1">
    <property type="nucleotide sequence ID" value="NZ_BAABEC010000071.1"/>
</dbReference>
<feature type="transmembrane region" description="Helical" evidence="1">
    <location>
        <begin position="72"/>
        <end position="89"/>
    </location>
</feature>
<evidence type="ECO:0000313" key="3">
    <source>
        <dbReference type="Proteomes" id="UP001060261"/>
    </source>
</evidence>
<evidence type="ECO:0000313" key="2">
    <source>
        <dbReference type="EMBL" id="UWX62865.1"/>
    </source>
</evidence>
<proteinExistence type="predicted"/>
<sequence>MIFSPVIFAVQILSFGCELAALFFLACWGWHLDLALWLRWLAVVATLLLAGAAWGIWAAPNSASRLTDPARLGFELLFYGAVCGALLVQGQNRTAAVFGGVVAAQLVASFALHLRGP</sequence>
<keyword evidence="1" id="KW-0812">Transmembrane</keyword>
<protein>
    <submittedName>
        <fullName evidence="2">YrdB family protein</fullName>
    </submittedName>
</protein>
<reference evidence="2" key="1">
    <citation type="submission" date="2022-09" db="EMBL/GenBank/DDBJ databases">
        <title>genome sequence of Deinococcus rubellus.</title>
        <authorList>
            <person name="Srinivasan S."/>
        </authorList>
    </citation>
    <scope>NUCLEOTIDE SEQUENCE</scope>
    <source>
        <strain evidence="2">Ant6</strain>
    </source>
</reference>
<name>A0ABY5YCS3_9DEIO</name>
<dbReference type="InterPro" id="IPR021214">
    <property type="entry name" value="DUF2568"/>
</dbReference>
<feature type="transmembrane region" description="Helical" evidence="1">
    <location>
        <begin position="37"/>
        <end position="60"/>
    </location>
</feature>
<feature type="transmembrane region" description="Helical" evidence="1">
    <location>
        <begin position="95"/>
        <end position="114"/>
    </location>
</feature>
<dbReference type="Pfam" id="PF10823">
    <property type="entry name" value="DUF2568"/>
    <property type="match status" value="1"/>
</dbReference>
<evidence type="ECO:0000256" key="1">
    <source>
        <dbReference type="SAM" id="Phobius"/>
    </source>
</evidence>
<feature type="transmembrane region" description="Helical" evidence="1">
    <location>
        <begin position="7"/>
        <end position="31"/>
    </location>
</feature>
<dbReference type="Proteomes" id="UP001060261">
    <property type="component" value="Chromosome"/>
</dbReference>
<accession>A0ABY5YCS3</accession>
<dbReference type="EMBL" id="CP104213">
    <property type="protein sequence ID" value="UWX62865.1"/>
    <property type="molecule type" value="Genomic_DNA"/>
</dbReference>
<keyword evidence="3" id="KW-1185">Reference proteome</keyword>